<dbReference type="CDD" id="cd13611">
    <property type="entry name" value="PBP2_YehZ"/>
    <property type="match status" value="1"/>
</dbReference>
<gene>
    <name evidence="3" type="ORF">SAMN05216574_12120</name>
</gene>
<dbReference type="GO" id="GO:0043190">
    <property type="term" value="C:ATP-binding cassette (ABC) transporter complex"/>
    <property type="evidence" value="ECO:0007669"/>
    <property type="project" value="InterPro"/>
</dbReference>
<reference evidence="4" key="1">
    <citation type="submission" date="2016-10" db="EMBL/GenBank/DDBJ databases">
        <authorList>
            <person name="Varghese N."/>
            <person name="Submissions S."/>
        </authorList>
    </citation>
    <scope>NUCLEOTIDE SEQUENCE [LARGE SCALE GENOMIC DNA]</scope>
    <source>
        <strain evidence="4">DSM 46838</strain>
    </source>
</reference>
<dbReference type="STRING" id="1798228.SAMN05216574_12120"/>
<dbReference type="Proteomes" id="UP000198589">
    <property type="component" value="Unassembled WGS sequence"/>
</dbReference>
<proteinExistence type="predicted"/>
<sequence length="325" mass="34934">MRARLVALAATALLATTGCGLQAATQYTPPSAPGSIEPIDGVEGDEIVVGAKNFTEQLILGKIAVIALQVAGFDVVDRTNIPGSVPARQGLVDGDIDMEWEYTGTAWLSYFGESDPIPDPQEQWEAVRDVDEGNGLTWLPPAEANNTYAFAVRSEALPELGNISTLSGIAELPVEERTFCVESEFASRNDGLGPMLETYGIPLGDPQGVPRDNIRILDTGAVYEATDDGLCNFGEVFTTDGRIPALDLTVLEDDRGFFPAYNISPVVLTETLEEYPELADIFGQITPLLTDEVLQVLNARVDVEGEEPADVALDWMVDEGLVTRG</sequence>
<evidence type="ECO:0000313" key="4">
    <source>
        <dbReference type="Proteomes" id="UP000198589"/>
    </source>
</evidence>
<dbReference type="PROSITE" id="PS51257">
    <property type="entry name" value="PROKAR_LIPOPROTEIN"/>
    <property type="match status" value="1"/>
</dbReference>
<dbReference type="InterPro" id="IPR007210">
    <property type="entry name" value="ABC_Gly_betaine_transp_sub-bd"/>
</dbReference>
<keyword evidence="4" id="KW-1185">Reference proteome</keyword>
<dbReference type="EMBL" id="FOND01000021">
    <property type="protein sequence ID" value="SFF65156.1"/>
    <property type="molecule type" value="Genomic_DNA"/>
</dbReference>
<evidence type="ECO:0000256" key="1">
    <source>
        <dbReference type="SAM" id="SignalP"/>
    </source>
</evidence>
<feature type="signal peptide" evidence="1">
    <location>
        <begin position="1"/>
        <end position="23"/>
    </location>
</feature>
<dbReference type="Pfam" id="PF04069">
    <property type="entry name" value="OpuAC"/>
    <property type="match status" value="1"/>
</dbReference>
<evidence type="ECO:0000259" key="2">
    <source>
        <dbReference type="Pfam" id="PF04069"/>
    </source>
</evidence>
<feature type="domain" description="ABC-type glycine betaine transport system substrate-binding" evidence="2">
    <location>
        <begin position="46"/>
        <end position="316"/>
    </location>
</feature>
<protein>
    <submittedName>
        <fullName evidence="3">Osmoprotectant transport system substrate-binding protein</fullName>
    </submittedName>
</protein>
<accession>A0A1I2KJP8</accession>
<name>A0A1I2KJP8_9ACTN</name>
<dbReference type="Gene3D" id="3.40.190.10">
    <property type="entry name" value="Periplasmic binding protein-like II"/>
    <property type="match status" value="1"/>
</dbReference>
<dbReference type="Gene3D" id="3.40.190.120">
    <property type="entry name" value="Osmoprotection protein (prox), domain 2"/>
    <property type="match status" value="1"/>
</dbReference>
<organism evidence="3 4">
    <name type="scientific">Blastococcus tunisiensis</name>
    <dbReference type="NCBI Taxonomy" id="1798228"/>
    <lineage>
        <taxon>Bacteria</taxon>
        <taxon>Bacillati</taxon>
        <taxon>Actinomycetota</taxon>
        <taxon>Actinomycetes</taxon>
        <taxon>Geodermatophilales</taxon>
        <taxon>Geodermatophilaceae</taxon>
        <taxon>Blastococcus</taxon>
    </lineage>
</organism>
<evidence type="ECO:0000313" key="3">
    <source>
        <dbReference type="EMBL" id="SFF65156.1"/>
    </source>
</evidence>
<dbReference type="SUPFAM" id="SSF53850">
    <property type="entry name" value="Periplasmic binding protein-like II"/>
    <property type="match status" value="1"/>
</dbReference>
<dbReference type="RefSeq" id="WP_092202668.1">
    <property type="nucleotide sequence ID" value="NZ_FOND01000021.1"/>
</dbReference>
<feature type="chain" id="PRO_5011441314" evidence="1">
    <location>
        <begin position="24"/>
        <end position="325"/>
    </location>
</feature>
<dbReference type="AlphaFoldDB" id="A0A1I2KJP8"/>
<dbReference type="OrthoDB" id="9781705at2"/>
<dbReference type="GO" id="GO:0022857">
    <property type="term" value="F:transmembrane transporter activity"/>
    <property type="evidence" value="ECO:0007669"/>
    <property type="project" value="InterPro"/>
</dbReference>
<keyword evidence="1" id="KW-0732">Signal</keyword>